<feature type="compositionally biased region" description="Gly residues" evidence="1">
    <location>
        <begin position="212"/>
        <end position="222"/>
    </location>
</feature>
<dbReference type="Pfam" id="PF00314">
    <property type="entry name" value="Thaumatin"/>
    <property type="match status" value="1"/>
</dbReference>
<dbReference type="OrthoDB" id="430315at2759"/>
<evidence type="ECO:0000313" key="4">
    <source>
        <dbReference type="EMBL" id="GER42329.1"/>
    </source>
</evidence>
<feature type="compositionally biased region" description="Low complexity" evidence="1">
    <location>
        <begin position="184"/>
        <end position="197"/>
    </location>
</feature>
<dbReference type="PANTHER" id="PTHR31048">
    <property type="entry name" value="OS03G0233200 PROTEIN"/>
    <property type="match status" value="1"/>
</dbReference>
<dbReference type="SMART" id="SM00205">
    <property type="entry name" value="THN"/>
    <property type="match status" value="1"/>
</dbReference>
<gene>
    <name evidence="4" type="ORF">STAS_19103</name>
</gene>
<feature type="region of interest" description="Disordered" evidence="1">
    <location>
        <begin position="174"/>
        <end position="237"/>
    </location>
</feature>
<sequence length="282" mass="28513">MDSLLIFSLFASFLLISRAAFGATFTFVNKCESTVYPGILANAGSPTLVTTGFELPPDSTRSFSAPAGWSGRFWARTACTLSGSGQISCLTGDCGTGQPECNGFGAAPPATLAEFTLGTNGGLDFYDVSLVDGYNLPMIIEPSGGSSGTCASTGCLTDLNRACPAELRFGGGQACKSAQKSTRDPTPTTVTSPPGTTGNDGFLPGSSNPSMGGSGSGPGFGFTGSDQDPASGSGSQAMVADGSWLAGLAMGDSTRVHCTSTFHYAVSTGVAIINIIILSAFY</sequence>
<keyword evidence="5" id="KW-1185">Reference proteome</keyword>
<evidence type="ECO:0000256" key="3">
    <source>
        <dbReference type="SAM" id="SignalP"/>
    </source>
</evidence>
<accession>A0A5A7QAN9</accession>
<evidence type="ECO:0000256" key="2">
    <source>
        <dbReference type="SAM" id="Phobius"/>
    </source>
</evidence>
<keyword evidence="2" id="KW-0812">Transmembrane</keyword>
<organism evidence="4 5">
    <name type="scientific">Striga asiatica</name>
    <name type="common">Asiatic witchweed</name>
    <name type="synonym">Buchnera asiatica</name>
    <dbReference type="NCBI Taxonomy" id="4170"/>
    <lineage>
        <taxon>Eukaryota</taxon>
        <taxon>Viridiplantae</taxon>
        <taxon>Streptophyta</taxon>
        <taxon>Embryophyta</taxon>
        <taxon>Tracheophyta</taxon>
        <taxon>Spermatophyta</taxon>
        <taxon>Magnoliopsida</taxon>
        <taxon>eudicotyledons</taxon>
        <taxon>Gunneridae</taxon>
        <taxon>Pentapetalae</taxon>
        <taxon>asterids</taxon>
        <taxon>lamiids</taxon>
        <taxon>Lamiales</taxon>
        <taxon>Orobanchaceae</taxon>
        <taxon>Buchnereae</taxon>
        <taxon>Striga</taxon>
    </lineage>
</organism>
<feature type="compositionally biased region" description="Polar residues" evidence="1">
    <location>
        <begin position="226"/>
        <end position="236"/>
    </location>
</feature>
<dbReference type="PRINTS" id="PR00347">
    <property type="entry name" value="THAUMATIN"/>
</dbReference>
<keyword evidence="2" id="KW-0472">Membrane</keyword>
<dbReference type="AlphaFoldDB" id="A0A5A7QAN9"/>
<reference evidence="5" key="1">
    <citation type="journal article" date="2019" name="Curr. Biol.">
        <title>Genome Sequence of Striga asiatica Provides Insight into the Evolution of Plant Parasitism.</title>
        <authorList>
            <person name="Yoshida S."/>
            <person name="Kim S."/>
            <person name="Wafula E.K."/>
            <person name="Tanskanen J."/>
            <person name="Kim Y.M."/>
            <person name="Honaas L."/>
            <person name="Yang Z."/>
            <person name="Spallek T."/>
            <person name="Conn C.E."/>
            <person name="Ichihashi Y."/>
            <person name="Cheong K."/>
            <person name="Cui S."/>
            <person name="Der J.P."/>
            <person name="Gundlach H."/>
            <person name="Jiao Y."/>
            <person name="Hori C."/>
            <person name="Ishida J.K."/>
            <person name="Kasahara H."/>
            <person name="Kiba T."/>
            <person name="Kim M.S."/>
            <person name="Koo N."/>
            <person name="Laohavisit A."/>
            <person name="Lee Y.H."/>
            <person name="Lumba S."/>
            <person name="McCourt P."/>
            <person name="Mortimer J.C."/>
            <person name="Mutuku J.M."/>
            <person name="Nomura T."/>
            <person name="Sasaki-Sekimoto Y."/>
            <person name="Seto Y."/>
            <person name="Wang Y."/>
            <person name="Wakatake T."/>
            <person name="Sakakibara H."/>
            <person name="Demura T."/>
            <person name="Yamaguchi S."/>
            <person name="Yoneyama K."/>
            <person name="Manabe R.I."/>
            <person name="Nelson D.C."/>
            <person name="Schulman A.H."/>
            <person name="Timko M.P."/>
            <person name="dePamphilis C.W."/>
            <person name="Choi D."/>
            <person name="Shirasu K."/>
        </authorList>
    </citation>
    <scope>NUCLEOTIDE SEQUENCE [LARGE SCALE GENOMIC DNA]</scope>
    <source>
        <strain evidence="5">cv. UVA1</strain>
    </source>
</reference>
<name>A0A5A7QAN9_STRAF</name>
<dbReference type="SUPFAM" id="SSF49870">
    <property type="entry name" value="Osmotin, thaumatin-like protein"/>
    <property type="match status" value="1"/>
</dbReference>
<dbReference type="Gene3D" id="2.60.110.10">
    <property type="entry name" value="Thaumatin"/>
    <property type="match status" value="1"/>
</dbReference>
<keyword evidence="2" id="KW-1133">Transmembrane helix</keyword>
<dbReference type="EMBL" id="BKCP01006294">
    <property type="protein sequence ID" value="GER42329.1"/>
    <property type="molecule type" value="Genomic_DNA"/>
</dbReference>
<evidence type="ECO:0000313" key="5">
    <source>
        <dbReference type="Proteomes" id="UP000325081"/>
    </source>
</evidence>
<dbReference type="PROSITE" id="PS51367">
    <property type="entry name" value="THAUMATIN_2"/>
    <property type="match status" value="1"/>
</dbReference>
<proteinExistence type="predicted"/>
<dbReference type="InterPro" id="IPR001938">
    <property type="entry name" value="Thaumatin"/>
</dbReference>
<feature type="signal peptide" evidence="3">
    <location>
        <begin position="1"/>
        <end position="22"/>
    </location>
</feature>
<dbReference type="InterPro" id="IPR037176">
    <property type="entry name" value="Osmotin/thaumatin-like_sf"/>
</dbReference>
<comment type="caution">
    <text evidence="4">The sequence shown here is derived from an EMBL/GenBank/DDBJ whole genome shotgun (WGS) entry which is preliminary data.</text>
</comment>
<evidence type="ECO:0000256" key="1">
    <source>
        <dbReference type="SAM" id="MobiDB-lite"/>
    </source>
</evidence>
<protein>
    <submittedName>
        <fullName evidence="4">Pathogenesis-related thaumatin superfamily protein</fullName>
    </submittedName>
</protein>
<feature type="chain" id="PRO_5022996122" evidence="3">
    <location>
        <begin position="23"/>
        <end position="282"/>
    </location>
</feature>
<keyword evidence="3" id="KW-0732">Signal</keyword>
<dbReference type="Proteomes" id="UP000325081">
    <property type="component" value="Unassembled WGS sequence"/>
</dbReference>
<feature type="transmembrane region" description="Helical" evidence="2">
    <location>
        <begin position="262"/>
        <end position="281"/>
    </location>
</feature>